<accession>A0A5N4C8U3</accession>
<evidence type="ECO:0000313" key="3">
    <source>
        <dbReference type="Proteomes" id="UP000299084"/>
    </source>
</evidence>
<dbReference type="SUPFAM" id="SSF49265">
    <property type="entry name" value="Fibronectin type III"/>
    <property type="match status" value="1"/>
</dbReference>
<dbReference type="AlphaFoldDB" id="A0A5N4C8U3"/>
<dbReference type="Gene3D" id="2.60.40.10">
    <property type="entry name" value="Immunoglobulins"/>
    <property type="match status" value="1"/>
</dbReference>
<dbReference type="EMBL" id="JWIN03000032">
    <property type="protein sequence ID" value="KAB1255331.1"/>
    <property type="molecule type" value="Genomic_DNA"/>
</dbReference>
<dbReference type="InterPro" id="IPR036116">
    <property type="entry name" value="FN3_sf"/>
</dbReference>
<dbReference type="InterPro" id="IPR013783">
    <property type="entry name" value="Ig-like_fold"/>
</dbReference>
<dbReference type="Proteomes" id="UP000299084">
    <property type="component" value="Unassembled WGS sequence"/>
</dbReference>
<evidence type="ECO:0000256" key="1">
    <source>
        <dbReference type="SAM" id="MobiDB-lite"/>
    </source>
</evidence>
<gene>
    <name evidence="2" type="ORF">Cadr_000028391</name>
</gene>
<keyword evidence="3" id="KW-1185">Reference proteome</keyword>
<reference evidence="2 3" key="1">
    <citation type="journal article" date="2019" name="Mol. Ecol. Resour.">
        <title>Improving Illumina assemblies with Hi-C and long reads: an example with the North African dromedary.</title>
        <authorList>
            <person name="Elbers J.P."/>
            <person name="Rogers M.F."/>
            <person name="Perelman P.L."/>
            <person name="Proskuryakova A.A."/>
            <person name="Serdyukova N.A."/>
            <person name="Johnson W.E."/>
            <person name="Horin P."/>
            <person name="Corander J."/>
            <person name="Murphy D."/>
            <person name="Burger P.A."/>
        </authorList>
    </citation>
    <scope>NUCLEOTIDE SEQUENCE [LARGE SCALE GENOMIC DNA]</scope>
    <source>
        <strain evidence="2">Drom800</strain>
        <tissue evidence="2">Blood</tissue>
    </source>
</reference>
<evidence type="ECO:0000313" key="2">
    <source>
        <dbReference type="EMBL" id="KAB1255331.1"/>
    </source>
</evidence>
<feature type="region of interest" description="Disordered" evidence="1">
    <location>
        <begin position="1"/>
        <end position="26"/>
    </location>
</feature>
<name>A0A5N4C8U3_CAMDR</name>
<organism evidence="2 3">
    <name type="scientific">Camelus dromedarius</name>
    <name type="common">Dromedary</name>
    <name type="synonym">Arabian camel</name>
    <dbReference type="NCBI Taxonomy" id="9838"/>
    <lineage>
        <taxon>Eukaryota</taxon>
        <taxon>Metazoa</taxon>
        <taxon>Chordata</taxon>
        <taxon>Craniata</taxon>
        <taxon>Vertebrata</taxon>
        <taxon>Euteleostomi</taxon>
        <taxon>Mammalia</taxon>
        <taxon>Eutheria</taxon>
        <taxon>Laurasiatheria</taxon>
        <taxon>Artiodactyla</taxon>
        <taxon>Tylopoda</taxon>
        <taxon>Camelidae</taxon>
        <taxon>Camelus</taxon>
    </lineage>
</organism>
<protein>
    <submittedName>
        <fullName evidence="2">E3 ubiquitin-protein ligase HERC2</fullName>
    </submittedName>
</protein>
<sequence length="262" mass="28693">MSAMASAEGLRVESGRQGSTDRRHDPLTVMDGVNRIVSMQSGGRGESSVQEWSNWSSELRIPGDELKWTFISDGSVNGWGWRFTVYPITLATAQPCLEQKHHPLPGGISGGLCAAERLSREDPFLKCPVFPFPGPSIPLDVLSASNSSSQLMVKWNPPSLPSSSLSSYIVQWWHLPQDSCLHGTTAAPKAEKQAEKEEAEGCKIFKNSLHNAVFMPSTCPLRMTPGGVWCCLTTLVFVGQQPQGEPQWPWRRDKIEAVGMAG</sequence>
<proteinExistence type="predicted"/>
<comment type="caution">
    <text evidence="2">The sequence shown here is derived from an EMBL/GenBank/DDBJ whole genome shotgun (WGS) entry which is preliminary data.</text>
</comment>
<feature type="compositionally biased region" description="Basic and acidic residues" evidence="1">
    <location>
        <begin position="10"/>
        <end position="26"/>
    </location>
</feature>